<evidence type="ECO:0000256" key="4">
    <source>
        <dbReference type="ARBA" id="ARBA00022771"/>
    </source>
</evidence>
<dbReference type="Pfam" id="PF12874">
    <property type="entry name" value="zf-met"/>
    <property type="match status" value="6"/>
</dbReference>
<keyword evidence="5" id="KW-0862">Zinc</keyword>
<sequence>MTPMASAVMHPTGNFGVVTPPMTITQPLQCEVCDITCHTADVLATHKLGKKHSKNLQKQAITSVIAQNMPPLTPASAPSVGKLEEKMHRILQNGASVDTLLHCDLCNVTCNNENAYQSHVASKKHVAKAIMQQAGTSGGGGLLTPTSEGDCKPQPLSSNVFQCELCNISCTSNELLNFHISGKKHQKKLKDSVQVPDPIEGPTIFSHEVKHASCEICGITCDTYEVLKTHLSGRKHLKNLEKSQKPSVPHNPVPTSDASLTVVERAATPTVVEPVSTPKVVEPVSTPKVVEPVSTPKVVEPVAAPTLVEPVAAPTLVEPVSTTTVVEVLQESLKKDDKIVISHEAKPTCEICKISCDTDEMLKIHSTGRKHKKNLKKLEKTSVLHKHVPTTHDGGEIATSMAADQLQGSLKDDKNVNGDGSIRKGKRSGSQMDLETKKQKIMQVGTAPASLRACTVCSVVCNSPKVFDFHMAGQKHAAMVAKQAKAQ</sequence>
<dbReference type="InterPro" id="IPR003604">
    <property type="entry name" value="Matrin/U1-like-C_Znf_C2H2"/>
</dbReference>
<dbReference type="InterPro" id="IPR036236">
    <property type="entry name" value="Znf_C2H2_sf"/>
</dbReference>
<keyword evidence="6" id="KW-0539">Nucleus</keyword>
<evidence type="ECO:0000256" key="1">
    <source>
        <dbReference type="ARBA" id="ARBA00004123"/>
    </source>
</evidence>
<reference evidence="9" key="1">
    <citation type="journal article" date="2022" name="Int. J. Mol. Sci.">
        <title>Draft Genome of Tanacetum Coccineum: Genomic Comparison of Closely Related Tanacetum-Family Plants.</title>
        <authorList>
            <person name="Yamashiro T."/>
            <person name="Shiraishi A."/>
            <person name="Nakayama K."/>
            <person name="Satake H."/>
        </authorList>
    </citation>
    <scope>NUCLEOTIDE SEQUENCE</scope>
</reference>
<dbReference type="PANTHER" id="PTHR46144">
    <property type="entry name" value="ZINC FINGER PROTEIN 385B-LIKE"/>
    <property type="match status" value="1"/>
</dbReference>
<dbReference type="InterPro" id="IPR013087">
    <property type="entry name" value="Znf_C2H2_type"/>
</dbReference>
<keyword evidence="10" id="KW-1185">Reference proteome</keyword>
<dbReference type="PROSITE" id="PS00028">
    <property type="entry name" value="ZINC_FINGER_C2H2_1"/>
    <property type="match status" value="1"/>
</dbReference>
<dbReference type="SMART" id="SM00451">
    <property type="entry name" value="ZnF_U1"/>
    <property type="match status" value="6"/>
</dbReference>
<evidence type="ECO:0000256" key="3">
    <source>
        <dbReference type="ARBA" id="ARBA00022737"/>
    </source>
</evidence>
<gene>
    <name evidence="9" type="ORF">Tco_0657156</name>
</gene>
<feature type="domain" description="C2H2-type" evidence="8">
    <location>
        <begin position="163"/>
        <end position="185"/>
    </location>
</feature>
<keyword evidence="4" id="KW-0863">Zinc-finger</keyword>
<evidence type="ECO:0000256" key="7">
    <source>
        <dbReference type="SAM" id="MobiDB-lite"/>
    </source>
</evidence>
<feature type="region of interest" description="Disordered" evidence="7">
    <location>
        <begin position="414"/>
        <end position="434"/>
    </location>
</feature>
<evidence type="ECO:0000256" key="6">
    <source>
        <dbReference type="ARBA" id="ARBA00023242"/>
    </source>
</evidence>
<protein>
    <submittedName>
        <fullName evidence="9">Zinc finger, C2H2-like protein</fullName>
    </submittedName>
</protein>
<dbReference type="Gene3D" id="3.30.160.60">
    <property type="entry name" value="Classic Zinc Finger"/>
    <property type="match status" value="6"/>
</dbReference>
<evidence type="ECO:0000259" key="8">
    <source>
        <dbReference type="PROSITE" id="PS00028"/>
    </source>
</evidence>
<dbReference type="InterPro" id="IPR051868">
    <property type="entry name" value="ZN346_ZMAT4"/>
</dbReference>
<comment type="subcellular location">
    <subcellularLocation>
        <location evidence="1">Nucleus</location>
    </subcellularLocation>
</comment>
<organism evidence="9 10">
    <name type="scientific">Tanacetum coccineum</name>
    <dbReference type="NCBI Taxonomy" id="301880"/>
    <lineage>
        <taxon>Eukaryota</taxon>
        <taxon>Viridiplantae</taxon>
        <taxon>Streptophyta</taxon>
        <taxon>Embryophyta</taxon>
        <taxon>Tracheophyta</taxon>
        <taxon>Spermatophyta</taxon>
        <taxon>Magnoliopsida</taxon>
        <taxon>eudicotyledons</taxon>
        <taxon>Gunneridae</taxon>
        <taxon>Pentapetalae</taxon>
        <taxon>asterids</taxon>
        <taxon>campanulids</taxon>
        <taxon>Asterales</taxon>
        <taxon>Asteraceae</taxon>
        <taxon>Asteroideae</taxon>
        <taxon>Anthemideae</taxon>
        <taxon>Anthemidinae</taxon>
        <taxon>Tanacetum</taxon>
    </lineage>
</organism>
<proteinExistence type="predicted"/>
<keyword evidence="2" id="KW-0479">Metal-binding</keyword>
<evidence type="ECO:0000256" key="2">
    <source>
        <dbReference type="ARBA" id="ARBA00022723"/>
    </source>
</evidence>
<accession>A0ABQ4XAT2</accession>
<keyword evidence="3" id="KW-0677">Repeat</keyword>
<dbReference type="PANTHER" id="PTHR46144:SF6">
    <property type="entry name" value="C2H2-TYPE DOMAIN-CONTAINING PROTEIN"/>
    <property type="match status" value="1"/>
</dbReference>
<dbReference type="Proteomes" id="UP001151760">
    <property type="component" value="Unassembled WGS sequence"/>
</dbReference>
<reference evidence="9" key="2">
    <citation type="submission" date="2022-01" db="EMBL/GenBank/DDBJ databases">
        <authorList>
            <person name="Yamashiro T."/>
            <person name="Shiraishi A."/>
            <person name="Satake H."/>
            <person name="Nakayama K."/>
        </authorList>
    </citation>
    <scope>NUCLEOTIDE SEQUENCE</scope>
</reference>
<evidence type="ECO:0000313" key="10">
    <source>
        <dbReference type="Proteomes" id="UP001151760"/>
    </source>
</evidence>
<dbReference type="SMART" id="SM00355">
    <property type="entry name" value="ZnF_C2H2"/>
    <property type="match status" value="6"/>
</dbReference>
<evidence type="ECO:0000313" key="9">
    <source>
        <dbReference type="EMBL" id="GJS62372.1"/>
    </source>
</evidence>
<name>A0ABQ4XAT2_9ASTR</name>
<evidence type="ECO:0000256" key="5">
    <source>
        <dbReference type="ARBA" id="ARBA00022833"/>
    </source>
</evidence>
<comment type="caution">
    <text evidence="9">The sequence shown here is derived from an EMBL/GenBank/DDBJ whole genome shotgun (WGS) entry which is preliminary data.</text>
</comment>
<dbReference type="SUPFAM" id="SSF57667">
    <property type="entry name" value="beta-beta-alpha zinc fingers"/>
    <property type="match status" value="6"/>
</dbReference>
<dbReference type="EMBL" id="BQNB010009356">
    <property type="protein sequence ID" value="GJS62372.1"/>
    <property type="molecule type" value="Genomic_DNA"/>
</dbReference>